<dbReference type="PANTHER" id="PTHR13501">
    <property type="entry name" value="CHLOROPLAST 50S RIBOSOMAL PROTEIN L22-RELATED"/>
    <property type="match status" value="1"/>
</dbReference>
<dbReference type="InterPro" id="IPR036394">
    <property type="entry name" value="Ribosomal_uL22_sf"/>
</dbReference>
<name>A0AAD7VQT6_9ASCO</name>
<evidence type="ECO:0008006" key="8">
    <source>
        <dbReference type="Google" id="ProtNLM"/>
    </source>
</evidence>
<dbReference type="GO" id="GO:0003735">
    <property type="term" value="F:structural constituent of ribosome"/>
    <property type="evidence" value="ECO:0007669"/>
    <property type="project" value="InterPro"/>
</dbReference>
<dbReference type="InterPro" id="IPR047867">
    <property type="entry name" value="Ribosomal_uL22_bac/org-type"/>
</dbReference>
<dbReference type="EMBL" id="JARPMG010000011">
    <property type="protein sequence ID" value="KAJ8097495.1"/>
    <property type="molecule type" value="Genomic_DNA"/>
</dbReference>
<dbReference type="GO" id="GO:0005762">
    <property type="term" value="C:mitochondrial large ribosomal subunit"/>
    <property type="evidence" value="ECO:0007669"/>
    <property type="project" value="TreeGrafter"/>
</dbReference>
<dbReference type="Pfam" id="PF00237">
    <property type="entry name" value="Ribosomal_L22"/>
    <property type="match status" value="1"/>
</dbReference>
<keyword evidence="2 4" id="KW-0689">Ribosomal protein</keyword>
<accession>A0AAD7VQT6</accession>
<evidence type="ECO:0000256" key="5">
    <source>
        <dbReference type="SAM" id="MobiDB-lite"/>
    </source>
</evidence>
<dbReference type="Gene3D" id="3.90.470.10">
    <property type="entry name" value="Ribosomal protein L22/L17"/>
    <property type="match status" value="1"/>
</dbReference>
<reference evidence="6" key="1">
    <citation type="submission" date="2023-03" db="EMBL/GenBank/DDBJ databases">
        <title>Near-Complete genome sequence of Lipomyces tetrasporous NRRL Y-64009, an oleaginous yeast capable of growing on lignocellulosic hydrolysates.</title>
        <authorList>
            <consortium name="Lawrence Berkeley National Laboratory"/>
            <person name="Jagtap S.S."/>
            <person name="Liu J.-J."/>
            <person name="Walukiewicz H.E."/>
            <person name="Pangilinan J."/>
            <person name="Lipzen A."/>
            <person name="Ahrendt S."/>
            <person name="Koriabine M."/>
            <person name="Cobaugh K."/>
            <person name="Salamov A."/>
            <person name="Yoshinaga Y."/>
            <person name="Ng V."/>
            <person name="Daum C."/>
            <person name="Grigoriev I.V."/>
            <person name="Slininger P.J."/>
            <person name="Dien B.S."/>
            <person name="Jin Y.-S."/>
            <person name="Rao C.V."/>
        </authorList>
    </citation>
    <scope>NUCLEOTIDE SEQUENCE</scope>
    <source>
        <strain evidence="6">NRRL Y-64009</strain>
    </source>
</reference>
<comment type="similarity">
    <text evidence="1 4">Belongs to the universal ribosomal protein uL22 family.</text>
</comment>
<evidence type="ECO:0000256" key="2">
    <source>
        <dbReference type="ARBA" id="ARBA00022980"/>
    </source>
</evidence>
<evidence type="ECO:0000256" key="3">
    <source>
        <dbReference type="ARBA" id="ARBA00023274"/>
    </source>
</evidence>
<dbReference type="GeneID" id="80886048"/>
<sequence length="267" mass="31061">MSVDYRRRQAEMTKTDEERERDRLNEALDRYDAGTETEKLVEQVDGAEQKAITMPEDDAELMARIRPEPKTALDHYLGPLRKAVYLKQTTGVEDLLIKGKKYKLKLTKREKELIEPSVWLKSNTQRGSVKKVTPFLRSLRRMNIHRAIAHCHFNTKAIARDMEKLLYRGIDEAKAMGIPEKGMYIEQIWSGKEPKAKAVQPFLKDIKGRGRMGIMKRKEHHVQVILKTPVTKSRIAKEKEAKMINKKPWIPVTNKPIYDKSGAYYTW</sequence>
<dbReference type="Proteomes" id="UP001217417">
    <property type="component" value="Unassembled WGS sequence"/>
</dbReference>
<feature type="region of interest" description="Disordered" evidence="5">
    <location>
        <begin position="1"/>
        <end position="31"/>
    </location>
</feature>
<dbReference type="RefSeq" id="XP_056040945.1">
    <property type="nucleotide sequence ID" value="XM_056190882.1"/>
</dbReference>
<organism evidence="6 7">
    <name type="scientific">Lipomyces tetrasporus</name>
    <dbReference type="NCBI Taxonomy" id="54092"/>
    <lineage>
        <taxon>Eukaryota</taxon>
        <taxon>Fungi</taxon>
        <taxon>Dikarya</taxon>
        <taxon>Ascomycota</taxon>
        <taxon>Saccharomycotina</taxon>
        <taxon>Lipomycetes</taxon>
        <taxon>Lipomycetales</taxon>
        <taxon>Lipomycetaceae</taxon>
        <taxon>Lipomyces</taxon>
    </lineage>
</organism>
<gene>
    <name evidence="6" type="ORF">POJ06DRAFT_33111</name>
</gene>
<dbReference type="InterPro" id="IPR001063">
    <property type="entry name" value="Ribosomal_uL22"/>
</dbReference>
<proteinExistence type="inferred from homology"/>
<evidence type="ECO:0000313" key="7">
    <source>
        <dbReference type="Proteomes" id="UP001217417"/>
    </source>
</evidence>
<evidence type="ECO:0000313" key="6">
    <source>
        <dbReference type="EMBL" id="KAJ8097495.1"/>
    </source>
</evidence>
<protein>
    <recommendedName>
        <fullName evidence="8">Ribosomal protein L22</fullName>
    </recommendedName>
</protein>
<dbReference type="GO" id="GO:0006412">
    <property type="term" value="P:translation"/>
    <property type="evidence" value="ECO:0007669"/>
    <property type="project" value="InterPro"/>
</dbReference>
<evidence type="ECO:0000256" key="1">
    <source>
        <dbReference type="ARBA" id="ARBA00009451"/>
    </source>
</evidence>
<comment type="caution">
    <text evidence="6">The sequence shown here is derived from an EMBL/GenBank/DDBJ whole genome shotgun (WGS) entry which is preliminary data.</text>
</comment>
<dbReference type="SUPFAM" id="SSF54843">
    <property type="entry name" value="Ribosomal protein L22"/>
    <property type="match status" value="1"/>
</dbReference>
<keyword evidence="3 4" id="KW-0687">Ribonucleoprotein</keyword>
<dbReference type="PANTHER" id="PTHR13501:SF8">
    <property type="entry name" value="LARGE RIBOSOMAL SUBUNIT PROTEIN UL22M"/>
    <property type="match status" value="1"/>
</dbReference>
<keyword evidence="7" id="KW-1185">Reference proteome</keyword>
<evidence type="ECO:0000256" key="4">
    <source>
        <dbReference type="RuleBase" id="RU004005"/>
    </source>
</evidence>
<dbReference type="AlphaFoldDB" id="A0AAD7VQT6"/>